<evidence type="ECO:0000256" key="1">
    <source>
        <dbReference type="ARBA" id="ARBA00004127"/>
    </source>
</evidence>
<organism evidence="7 8">
    <name type="scientific">Corynebacterium alimapuense</name>
    <dbReference type="NCBI Taxonomy" id="1576874"/>
    <lineage>
        <taxon>Bacteria</taxon>
        <taxon>Bacillati</taxon>
        <taxon>Actinomycetota</taxon>
        <taxon>Actinomycetes</taxon>
        <taxon>Mycobacteriales</taxon>
        <taxon>Corynebacteriaceae</taxon>
        <taxon>Corynebacterium</taxon>
    </lineage>
</organism>
<dbReference type="Proteomes" id="UP000266975">
    <property type="component" value="Unassembled WGS sequence"/>
</dbReference>
<accession>A0A3M8KB31</accession>
<dbReference type="InterPro" id="IPR003807">
    <property type="entry name" value="DUF202"/>
</dbReference>
<keyword evidence="8" id="KW-1185">Reference proteome</keyword>
<evidence type="ECO:0000313" key="7">
    <source>
        <dbReference type="EMBL" id="RNE49668.1"/>
    </source>
</evidence>
<comment type="caution">
    <text evidence="7">The sequence shown here is derived from an EMBL/GenBank/DDBJ whole genome shotgun (WGS) entry which is preliminary data.</text>
</comment>
<evidence type="ECO:0000256" key="3">
    <source>
        <dbReference type="ARBA" id="ARBA00022989"/>
    </source>
</evidence>
<proteinExistence type="predicted"/>
<feature type="transmembrane region" description="Helical" evidence="5">
    <location>
        <begin position="39"/>
        <end position="59"/>
    </location>
</feature>
<evidence type="ECO:0000313" key="8">
    <source>
        <dbReference type="Proteomes" id="UP000266975"/>
    </source>
</evidence>
<dbReference type="RefSeq" id="WP_123047715.1">
    <property type="nucleotide sequence ID" value="NZ_PTJO01000003.1"/>
</dbReference>
<gene>
    <name evidence="7" type="ORF">C5L39_04860</name>
</gene>
<keyword evidence="2 5" id="KW-0812">Transmembrane</keyword>
<evidence type="ECO:0000256" key="4">
    <source>
        <dbReference type="ARBA" id="ARBA00023136"/>
    </source>
</evidence>
<evidence type="ECO:0000256" key="5">
    <source>
        <dbReference type="SAM" id="Phobius"/>
    </source>
</evidence>
<dbReference type="Pfam" id="PF02656">
    <property type="entry name" value="DUF202"/>
    <property type="match status" value="1"/>
</dbReference>
<evidence type="ECO:0000256" key="2">
    <source>
        <dbReference type="ARBA" id="ARBA00022692"/>
    </source>
</evidence>
<sequence length="106" mass="11455">MTAPPQLNQVSERNTLSWTRTSLELALVSTLLLRRVSDFGFGVLALIGLLLTMALAITLSQHSRYRVERHGLRDDSVPAGIGSVFTITAMLLVLGAGSIMLILGSY</sequence>
<evidence type="ECO:0000259" key="6">
    <source>
        <dbReference type="Pfam" id="PF02656"/>
    </source>
</evidence>
<reference evidence="7 8" key="1">
    <citation type="submission" date="2018-02" db="EMBL/GenBank/DDBJ databases">
        <title>Corynebacterium alimpuense sp. nov., a marine obligate actinomycete isolated from sediments of Valparaiso bay, Chile.</title>
        <authorList>
            <person name="Claverias F."/>
            <person name="Gonzales-Siles L."/>
            <person name="Salva-Serra F."/>
            <person name="Inganaes E."/>
            <person name="Molin K."/>
            <person name="Cumsille A."/>
            <person name="Undabarrena A."/>
            <person name="Couve E."/>
            <person name="Moore E.R.B."/>
            <person name="Gomila M."/>
            <person name="Camara B."/>
        </authorList>
    </citation>
    <scope>NUCLEOTIDE SEQUENCE [LARGE SCALE GENOMIC DNA]</scope>
    <source>
        <strain evidence="7 8">CCUG 69366</strain>
    </source>
</reference>
<protein>
    <recommendedName>
        <fullName evidence="6">DUF202 domain-containing protein</fullName>
    </recommendedName>
</protein>
<dbReference type="AlphaFoldDB" id="A0A3M8KB31"/>
<keyword evidence="4 5" id="KW-0472">Membrane</keyword>
<feature type="domain" description="DUF202" evidence="6">
    <location>
        <begin position="12"/>
        <end position="69"/>
    </location>
</feature>
<name>A0A3M8KB31_9CORY</name>
<dbReference type="GO" id="GO:0012505">
    <property type="term" value="C:endomembrane system"/>
    <property type="evidence" value="ECO:0007669"/>
    <property type="project" value="UniProtKB-SubCell"/>
</dbReference>
<dbReference type="EMBL" id="PTJO01000003">
    <property type="protein sequence ID" value="RNE49668.1"/>
    <property type="molecule type" value="Genomic_DNA"/>
</dbReference>
<keyword evidence="3 5" id="KW-1133">Transmembrane helix</keyword>
<feature type="transmembrane region" description="Helical" evidence="5">
    <location>
        <begin position="80"/>
        <end position="103"/>
    </location>
</feature>
<comment type="subcellular location">
    <subcellularLocation>
        <location evidence="1">Endomembrane system</location>
        <topology evidence="1">Multi-pass membrane protein</topology>
    </subcellularLocation>
</comment>